<evidence type="ECO:0000313" key="2">
    <source>
        <dbReference type="Proteomes" id="UP001367030"/>
    </source>
</evidence>
<organism evidence="1 2">
    <name type="scientific">Variovorax robiniae</name>
    <dbReference type="NCBI Taxonomy" id="1836199"/>
    <lineage>
        <taxon>Bacteria</taxon>
        <taxon>Pseudomonadati</taxon>
        <taxon>Pseudomonadota</taxon>
        <taxon>Betaproteobacteria</taxon>
        <taxon>Burkholderiales</taxon>
        <taxon>Comamonadaceae</taxon>
        <taxon>Variovorax</taxon>
    </lineage>
</organism>
<evidence type="ECO:0000313" key="1">
    <source>
        <dbReference type="EMBL" id="MEJ8855392.1"/>
    </source>
</evidence>
<protein>
    <submittedName>
        <fullName evidence="1">Type II toxin-antitoxin system RelE/ParE family toxin</fullName>
    </submittedName>
</protein>
<dbReference type="EMBL" id="JBBKZS010000004">
    <property type="protein sequence ID" value="MEJ8855392.1"/>
    <property type="molecule type" value="Genomic_DNA"/>
</dbReference>
<accession>A0ABU8X6D7</accession>
<comment type="caution">
    <text evidence="1">The sequence shown here is derived from an EMBL/GenBank/DDBJ whole genome shotgun (WGS) entry which is preliminary data.</text>
</comment>
<name>A0ABU8X6D7_9BURK</name>
<dbReference type="InterPro" id="IPR035093">
    <property type="entry name" value="RelE/ParE_toxin_dom_sf"/>
</dbReference>
<reference evidence="1 2" key="1">
    <citation type="submission" date="2024-03" db="EMBL/GenBank/DDBJ databases">
        <title>Novel species of the genus Variovorax.</title>
        <authorList>
            <person name="Liu Q."/>
            <person name="Xin Y.-H."/>
        </authorList>
    </citation>
    <scope>NUCLEOTIDE SEQUENCE [LARGE SCALE GENOMIC DNA]</scope>
    <source>
        <strain evidence="1 2">KACC 18901</strain>
    </source>
</reference>
<proteinExistence type="predicted"/>
<gene>
    <name evidence="1" type="ORF">WKW79_12470</name>
</gene>
<dbReference type="Proteomes" id="UP001367030">
    <property type="component" value="Unassembled WGS sequence"/>
</dbReference>
<sequence>MTPVHDIELLPSAQADLQTGFWFYEMQADRLGDYFLDCLIADIESLRLFAGIHPRSHGDFHRTLSKRFPFAIYYEVVDDVAIVTAVLDCRQNPASIRARLQDR</sequence>
<keyword evidence="2" id="KW-1185">Reference proteome</keyword>
<dbReference type="Gene3D" id="3.30.2310.20">
    <property type="entry name" value="RelE-like"/>
    <property type="match status" value="1"/>
</dbReference>
<dbReference type="RefSeq" id="WP_340335467.1">
    <property type="nucleotide sequence ID" value="NZ_JBBKZS010000004.1"/>
</dbReference>